<keyword evidence="3 8" id="KW-0597">Phosphoprotein</keyword>
<evidence type="ECO:0000256" key="4">
    <source>
        <dbReference type="ARBA" id="ARBA00023012"/>
    </source>
</evidence>
<evidence type="ECO:0000256" key="8">
    <source>
        <dbReference type="PROSITE-ProRule" id="PRU00169"/>
    </source>
</evidence>
<dbReference type="GO" id="GO:0032993">
    <property type="term" value="C:protein-DNA complex"/>
    <property type="evidence" value="ECO:0007669"/>
    <property type="project" value="TreeGrafter"/>
</dbReference>
<dbReference type="PANTHER" id="PTHR48111:SF39">
    <property type="entry name" value="TRANSCRIPTIONAL REGULATORY PROTEIN CPXR"/>
    <property type="match status" value="1"/>
</dbReference>
<reference evidence="12 13" key="1">
    <citation type="journal article" date="2009" name="Genome Res.">
        <title>Whole genome sequence of Desulfovibrio magneticus strain RS-1 revealed common gene clusters in magnetotactic bacteria.</title>
        <authorList>
            <person name="Nakazawa H."/>
            <person name="Arakaki A."/>
            <person name="Narita-Yamada S."/>
            <person name="Yashiro I."/>
            <person name="Jinno K."/>
            <person name="Aoki N."/>
            <person name="Tsuruyama A."/>
            <person name="Okamura Y."/>
            <person name="Tanikawa S."/>
            <person name="Fujita N."/>
            <person name="Takeyama H."/>
            <person name="Matsunaga T."/>
        </authorList>
    </citation>
    <scope>NUCLEOTIDE SEQUENCE [LARGE SCALE GENOMIC DNA]</scope>
    <source>
        <strain evidence="13">ATCC 700980 / DSM 13731 / RS-1</strain>
    </source>
</reference>
<organism evidence="12 13">
    <name type="scientific">Solidesulfovibrio magneticus (strain ATCC 700980 / DSM 13731 / RS-1)</name>
    <name type="common">Desulfovibrio magneticus</name>
    <dbReference type="NCBI Taxonomy" id="573370"/>
    <lineage>
        <taxon>Bacteria</taxon>
        <taxon>Pseudomonadati</taxon>
        <taxon>Thermodesulfobacteriota</taxon>
        <taxon>Desulfovibrionia</taxon>
        <taxon>Desulfovibrionales</taxon>
        <taxon>Desulfovibrionaceae</taxon>
        <taxon>Solidesulfovibrio</taxon>
    </lineage>
</organism>
<dbReference type="InterPro" id="IPR011006">
    <property type="entry name" value="CheY-like_superfamily"/>
</dbReference>
<comment type="subcellular location">
    <subcellularLocation>
        <location evidence="1">Cytoplasm</location>
    </subcellularLocation>
</comment>
<dbReference type="PANTHER" id="PTHR48111">
    <property type="entry name" value="REGULATOR OF RPOS"/>
    <property type="match status" value="1"/>
</dbReference>
<dbReference type="CDD" id="cd00383">
    <property type="entry name" value="trans_reg_C"/>
    <property type="match status" value="1"/>
</dbReference>
<dbReference type="PROSITE" id="PS50110">
    <property type="entry name" value="RESPONSE_REGULATORY"/>
    <property type="match status" value="1"/>
</dbReference>
<dbReference type="AlphaFoldDB" id="C4XTY1"/>
<dbReference type="SUPFAM" id="SSF52172">
    <property type="entry name" value="CheY-like"/>
    <property type="match status" value="1"/>
</dbReference>
<feature type="DNA-binding region" description="OmpR/PhoB-type" evidence="9">
    <location>
        <begin position="130"/>
        <end position="229"/>
    </location>
</feature>
<keyword evidence="5" id="KW-0805">Transcription regulation</keyword>
<dbReference type="RefSeq" id="WP_012749739.1">
    <property type="nucleotide sequence ID" value="NC_012796.1"/>
</dbReference>
<dbReference type="PROSITE" id="PS51755">
    <property type="entry name" value="OMPR_PHOB"/>
    <property type="match status" value="1"/>
</dbReference>
<protein>
    <submittedName>
        <fullName evidence="12">Transcriptional regulatory protein CpxR</fullName>
    </submittedName>
</protein>
<dbReference type="InterPro" id="IPR039420">
    <property type="entry name" value="WalR-like"/>
</dbReference>
<dbReference type="SMART" id="SM00862">
    <property type="entry name" value="Trans_reg_C"/>
    <property type="match status" value="1"/>
</dbReference>
<dbReference type="Gene3D" id="1.10.10.10">
    <property type="entry name" value="Winged helix-like DNA-binding domain superfamily/Winged helix DNA-binding domain"/>
    <property type="match status" value="1"/>
</dbReference>
<dbReference type="Proteomes" id="UP000009071">
    <property type="component" value="Chromosome"/>
</dbReference>
<dbReference type="InterPro" id="IPR016032">
    <property type="entry name" value="Sig_transdc_resp-reg_C-effctor"/>
</dbReference>
<dbReference type="Gene3D" id="3.40.50.2300">
    <property type="match status" value="1"/>
</dbReference>
<dbReference type="HOGENOM" id="CLU_000445_30_4_7"/>
<proteinExistence type="predicted"/>
<dbReference type="GO" id="GO:0006355">
    <property type="term" value="P:regulation of DNA-templated transcription"/>
    <property type="evidence" value="ECO:0007669"/>
    <property type="project" value="InterPro"/>
</dbReference>
<evidence type="ECO:0000256" key="1">
    <source>
        <dbReference type="ARBA" id="ARBA00004496"/>
    </source>
</evidence>
<evidence type="ECO:0000256" key="5">
    <source>
        <dbReference type="ARBA" id="ARBA00023015"/>
    </source>
</evidence>
<dbReference type="GO" id="GO:0005829">
    <property type="term" value="C:cytosol"/>
    <property type="evidence" value="ECO:0007669"/>
    <property type="project" value="TreeGrafter"/>
</dbReference>
<dbReference type="OrthoDB" id="368799at2"/>
<evidence type="ECO:0000256" key="7">
    <source>
        <dbReference type="ARBA" id="ARBA00023163"/>
    </source>
</evidence>
<dbReference type="Gene3D" id="6.10.250.690">
    <property type="match status" value="1"/>
</dbReference>
<evidence type="ECO:0000313" key="13">
    <source>
        <dbReference type="Proteomes" id="UP000009071"/>
    </source>
</evidence>
<evidence type="ECO:0000256" key="6">
    <source>
        <dbReference type="ARBA" id="ARBA00023125"/>
    </source>
</evidence>
<gene>
    <name evidence="12" type="primary">cpxR</name>
    <name evidence="12" type="ordered locus">DMR_01550</name>
</gene>
<dbReference type="EMBL" id="AP010904">
    <property type="protein sequence ID" value="BAH73646.1"/>
    <property type="molecule type" value="Genomic_DNA"/>
</dbReference>
<keyword evidence="4" id="KW-0902">Two-component regulatory system</keyword>
<evidence type="ECO:0000259" key="11">
    <source>
        <dbReference type="PROSITE" id="PS51755"/>
    </source>
</evidence>
<feature type="domain" description="Response regulatory" evidence="10">
    <location>
        <begin position="3"/>
        <end position="116"/>
    </location>
</feature>
<keyword evidence="7" id="KW-0804">Transcription</keyword>
<evidence type="ECO:0000256" key="3">
    <source>
        <dbReference type="ARBA" id="ARBA00022553"/>
    </source>
</evidence>
<dbReference type="InterPro" id="IPR036388">
    <property type="entry name" value="WH-like_DNA-bd_sf"/>
</dbReference>
<keyword evidence="13" id="KW-1185">Reference proteome</keyword>
<name>C4XTY1_SOLM1</name>
<evidence type="ECO:0000313" key="12">
    <source>
        <dbReference type="EMBL" id="BAH73646.1"/>
    </source>
</evidence>
<evidence type="ECO:0000259" key="10">
    <source>
        <dbReference type="PROSITE" id="PS50110"/>
    </source>
</evidence>
<dbReference type="KEGG" id="dma:DMR_01550"/>
<dbReference type="GO" id="GO:0000976">
    <property type="term" value="F:transcription cis-regulatory region binding"/>
    <property type="evidence" value="ECO:0007669"/>
    <property type="project" value="TreeGrafter"/>
</dbReference>
<dbReference type="SUPFAM" id="SSF46894">
    <property type="entry name" value="C-terminal effector domain of the bipartite response regulators"/>
    <property type="match status" value="1"/>
</dbReference>
<dbReference type="eggNOG" id="COG0745">
    <property type="taxonomic scope" value="Bacteria"/>
</dbReference>
<dbReference type="Pfam" id="PF00486">
    <property type="entry name" value="Trans_reg_C"/>
    <property type="match status" value="1"/>
</dbReference>
<evidence type="ECO:0000256" key="2">
    <source>
        <dbReference type="ARBA" id="ARBA00022490"/>
    </source>
</evidence>
<evidence type="ECO:0000256" key="9">
    <source>
        <dbReference type="PROSITE-ProRule" id="PRU01091"/>
    </source>
</evidence>
<dbReference type="GO" id="GO:0000156">
    <property type="term" value="F:phosphorelay response regulator activity"/>
    <property type="evidence" value="ECO:0007669"/>
    <property type="project" value="TreeGrafter"/>
</dbReference>
<dbReference type="STRING" id="573370.DMR_01550"/>
<keyword evidence="6 9" id="KW-0238">DNA-binding</keyword>
<dbReference type="SMART" id="SM00448">
    <property type="entry name" value="REC"/>
    <property type="match status" value="1"/>
</dbReference>
<dbReference type="CDD" id="cd17623">
    <property type="entry name" value="REC_OmpR_CpxR"/>
    <property type="match status" value="1"/>
</dbReference>
<feature type="domain" description="OmpR/PhoB-type" evidence="11">
    <location>
        <begin position="130"/>
        <end position="229"/>
    </location>
</feature>
<keyword evidence="2" id="KW-0963">Cytoplasm</keyword>
<dbReference type="InterPro" id="IPR001867">
    <property type="entry name" value="OmpR/PhoB-type_DNA-bd"/>
</dbReference>
<dbReference type="FunFam" id="3.40.50.2300:FF:000001">
    <property type="entry name" value="DNA-binding response regulator PhoB"/>
    <property type="match status" value="1"/>
</dbReference>
<dbReference type="InterPro" id="IPR001789">
    <property type="entry name" value="Sig_transdc_resp-reg_receiver"/>
</dbReference>
<sequence length="231" mass="25626">MNSLLLIDDDMELCELLGDYLHGEGFDTESVHNPMVGVTRAVSGQHDLVVLDVMMPELNGFEVLRRIRAASQIPVLMLTARGEDVDRIVGLEIGADDYLPKPFNSRELVARIRAILRRTETGEPTPSKAGESISISDVVINVGGRSVLCNGKPLDLTSIEYSILEVLMRMAGKVVSREELAEKAMGRKHSAYERSLDVHICSLRKKLGTHSLYGERIKTVRNMGYLYVLST</sequence>
<dbReference type="InterPro" id="IPR058124">
    <property type="entry name" value="CpxR-like_REC"/>
</dbReference>
<feature type="modified residue" description="4-aspartylphosphate" evidence="8">
    <location>
        <position position="52"/>
    </location>
</feature>
<dbReference type="Pfam" id="PF00072">
    <property type="entry name" value="Response_reg"/>
    <property type="match status" value="1"/>
</dbReference>
<accession>C4XTY1</accession>